<protein>
    <submittedName>
        <fullName evidence="1">Uncharacterized protein</fullName>
    </submittedName>
</protein>
<organism evidence="1 2">
    <name type="scientific">Plakobranchus ocellatus</name>
    <dbReference type="NCBI Taxonomy" id="259542"/>
    <lineage>
        <taxon>Eukaryota</taxon>
        <taxon>Metazoa</taxon>
        <taxon>Spiralia</taxon>
        <taxon>Lophotrochozoa</taxon>
        <taxon>Mollusca</taxon>
        <taxon>Gastropoda</taxon>
        <taxon>Heterobranchia</taxon>
        <taxon>Euthyneura</taxon>
        <taxon>Panpulmonata</taxon>
        <taxon>Sacoglossa</taxon>
        <taxon>Placobranchoidea</taxon>
        <taxon>Plakobranchidae</taxon>
        <taxon>Plakobranchus</taxon>
    </lineage>
</organism>
<evidence type="ECO:0000313" key="1">
    <source>
        <dbReference type="EMBL" id="GFO12408.1"/>
    </source>
</evidence>
<dbReference type="EMBL" id="BLXT01004423">
    <property type="protein sequence ID" value="GFO12408.1"/>
    <property type="molecule type" value="Genomic_DNA"/>
</dbReference>
<proteinExistence type="predicted"/>
<reference evidence="1 2" key="1">
    <citation type="journal article" date="2021" name="Elife">
        <title>Chloroplast acquisition without the gene transfer in kleptoplastic sea slugs, Plakobranchus ocellatus.</title>
        <authorList>
            <person name="Maeda T."/>
            <person name="Takahashi S."/>
            <person name="Yoshida T."/>
            <person name="Shimamura S."/>
            <person name="Takaki Y."/>
            <person name="Nagai Y."/>
            <person name="Toyoda A."/>
            <person name="Suzuki Y."/>
            <person name="Arimoto A."/>
            <person name="Ishii H."/>
            <person name="Satoh N."/>
            <person name="Nishiyama T."/>
            <person name="Hasebe M."/>
            <person name="Maruyama T."/>
            <person name="Minagawa J."/>
            <person name="Obokata J."/>
            <person name="Shigenobu S."/>
        </authorList>
    </citation>
    <scope>NUCLEOTIDE SEQUENCE [LARGE SCALE GENOMIC DNA]</scope>
</reference>
<name>A0AAV4AZX7_9GAST</name>
<comment type="caution">
    <text evidence="1">The sequence shown here is derived from an EMBL/GenBank/DDBJ whole genome shotgun (WGS) entry which is preliminary data.</text>
</comment>
<dbReference type="Proteomes" id="UP000735302">
    <property type="component" value="Unassembled WGS sequence"/>
</dbReference>
<evidence type="ECO:0000313" key="2">
    <source>
        <dbReference type="Proteomes" id="UP000735302"/>
    </source>
</evidence>
<keyword evidence="2" id="KW-1185">Reference proteome</keyword>
<accession>A0AAV4AZX7</accession>
<dbReference type="AlphaFoldDB" id="A0AAV4AZX7"/>
<sequence>MGEGDREVRCKVELGERRLPRETARRHPALRSWPSHTGWYCVVTFLMILRRRYTFLKQSAMYCVPQSLNTSSRTPHRLPAPQLLSRIRPRESAASLEEFIGQQYLPRYT</sequence>
<gene>
    <name evidence="1" type="ORF">PoB_003891300</name>
</gene>